<proteinExistence type="predicted"/>
<dbReference type="Gene3D" id="1.10.510.10">
    <property type="entry name" value="Transferase(Phosphotransferase) domain 1"/>
    <property type="match status" value="1"/>
</dbReference>
<dbReference type="PANTHER" id="PTHR44167:SF24">
    <property type="entry name" value="SERINE_THREONINE-PROTEIN KINASE CHK2"/>
    <property type="match status" value="1"/>
</dbReference>
<dbReference type="InterPro" id="IPR011009">
    <property type="entry name" value="Kinase-like_dom_sf"/>
</dbReference>
<accession>E4XL87</accession>
<keyword evidence="3" id="KW-1185">Reference proteome</keyword>
<dbReference type="OrthoDB" id="20524at2759"/>
<dbReference type="GO" id="GO:0044773">
    <property type="term" value="P:mitotic DNA damage checkpoint signaling"/>
    <property type="evidence" value="ECO:0007669"/>
    <property type="project" value="TreeGrafter"/>
</dbReference>
<dbReference type="Pfam" id="PF00069">
    <property type="entry name" value="Pkinase"/>
    <property type="match status" value="1"/>
</dbReference>
<dbReference type="GO" id="GO:0005634">
    <property type="term" value="C:nucleus"/>
    <property type="evidence" value="ECO:0007669"/>
    <property type="project" value="TreeGrafter"/>
</dbReference>
<dbReference type="GO" id="GO:0005737">
    <property type="term" value="C:cytoplasm"/>
    <property type="evidence" value="ECO:0007669"/>
    <property type="project" value="TreeGrafter"/>
</dbReference>
<dbReference type="GO" id="GO:0004674">
    <property type="term" value="F:protein serine/threonine kinase activity"/>
    <property type="evidence" value="ECO:0007669"/>
    <property type="project" value="TreeGrafter"/>
</dbReference>
<protein>
    <recommendedName>
        <fullName evidence="1">Protein kinase domain-containing protein</fullName>
    </recommendedName>
</protein>
<gene>
    <name evidence="2" type="ORF">GSOID_T00014460001</name>
</gene>
<organism evidence="2">
    <name type="scientific">Oikopleura dioica</name>
    <name type="common">Tunicate</name>
    <dbReference type="NCBI Taxonomy" id="34765"/>
    <lineage>
        <taxon>Eukaryota</taxon>
        <taxon>Metazoa</taxon>
        <taxon>Chordata</taxon>
        <taxon>Tunicata</taxon>
        <taxon>Appendicularia</taxon>
        <taxon>Copelata</taxon>
        <taxon>Oikopleuridae</taxon>
        <taxon>Oikopleura</taxon>
    </lineage>
</organism>
<dbReference type="AlphaFoldDB" id="E4XL87"/>
<dbReference type="InterPro" id="IPR000719">
    <property type="entry name" value="Prot_kinase_dom"/>
</dbReference>
<name>E4XL87_OIKDI</name>
<dbReference type="InParanoid" id="E4XL87"/>
<dbReference type="PANTHER" id="PTHR44167">
    <property type="entry name" value="OVARIAN-SPECIFIC SERINE/THREONINE-PROTEIN KINASE LOK-RELATED"/>
    <property type="match status" value="1"/>
</dbReference>
<dbReference type="GO" id="GO:0005524">
    <property type="term" value="F:ATP binding"/>
    <property type="evidence" value="ECO:0007669"/>
    <property type="project" value="InterPro"/>
</dbReference>
<evidence type="ECO:0000259" key="1">
    <source>
        <dbReference type="SMART" id="SM00220"/>
    </source>
</evidence>
<dbReference type="SUPFAM" id="SSF56112">
    <property type="entry name" value="Protein kinase-like (PK-like)"/>
    <property type="match status" value="1"/>
</dbReference>
<evidence type="ECO:0000313" key="2">
    <source>
        <dbReference type="EMBL" id="CBY10848.1"/>
    </source>
</evidence>
<sequence length="812" mass="93860">MLTEFALLTALTLNEDEREVLRDKLDEWMKLFLPKLERESTRTEKCRLIASVERQEFKRDWHAEDWRFCKFVGKKGFIFSKNKSQREEFKATSFQKRILRQNPNLSDVFIGRSEIKEENVNWNLKNELKDQLLSEGGEAIVFSQKFGKNLMAVRIAVFDPFLFTEQFCAGQIKWRTHLISDFGTATNIKKDDALVIPVHENVIRNFANIEIFDSCDNCGVQNINDEYHVIKHITKIISLKNASGSFVLDDPNLTKSCQMSSLKQQMTKWVNLTMQNLTKNILDQKSSNLCVPISVTTLLRFAMKNDLDFVDEDDDFTFDKILTTLTMRIYPRSLAGLNLNPKKEGIQFQTNDIETLLERICKNTYLKESGWEIVRKQSYLKPAKSTCKFEQDFETATDKKEDDALVVPIHENIIRNFDNIEIFDSGDKKEEDCLGWITIMEKCDGNLREKLKNGNATLKERKKIAAGIKSGLEYLDEVGIWHCDKKLANFLLIGDVAKICDFGLVWEESGRKSFRKLGYTKRGSKYRNMNALLAGTPGFAGQLQLGGRDFVDNDYFMFLFCDWKTIWSLNYRPIDDQEKNEIDKIILKCGVQNINDEDHVIEKITKIISLSNAPASFCLDDPNLTKSCQMSSLKQQMTKCVNLTMQNLTINILDQKSSNLCVPISVTTLIRYAMKNDIAFVDKDDHYTFDKILTTLTMTVYPRSLAGLNLNPKKDEKYFQTDDVETLLERICEKTYLKESGWKIVRRQNLIGSQPAESTCEYEKGLSIYKDGAIKMQLVNEFATYMSYETWYLLPQAYSLKLTRIKKTQLRA</sequence>
<reference evidence="2" key="1">
    <citation type="journal article" date="2010" name="Science">
        <title>Plasticity of animal genome architecture unmasked by rapid evolution of a pelagic tunicate.</title>
        <authorList>
            <person name="Denoeud F."/>
            <person name="Henriet S."/>
            <person name="Mungpakdee S."/>
            <person name="Aury J.M."/>
            <person name="Da Silva C."/>
            <person name="Brinkmann H."/>
            <person name="Mikhaleva J."/>
            <person name="Olsen L.C."/>
            <person name="Jubin C."/>
            <person name="Canestro C."/>
            <person name="Bouquet J.M."/>
            <person name="Danks G."/>
            <person name="Poulain J."/>
            <person name="Campsteijn C."/>
            <person name="Adamski M."/>
            <person name="Cross I."/>
            <person name="Yadetie F."/>
            <person name="Muffato M."/>
            <person name="Louis A."/>
            <person name="Butcher S."/>
            <person name="Tsagkogeorga G."/>
            <person name="Konrad A."/>
            <person name="Singh S."/>
            <person name="Jensen M.F."/>
            <person name="Cong E.H."/>
            <person name="Eikeseth-Otteraa H."/>
            <person name="Noel B."/>
            <person name="Anthouard V."/>
            <person name="Porcel B.M."/>
            <person name="Kachouri-Lafond R."/>
            <person name="Nishino A."/>
            <person name="Ugolini M."/>
            <person name="Chourrout P."/>
            <person name="Nishida H."/>
            <person name="Aasland R."/>
            <person name="Huzurbazar S."/>
            <person name="Westhof E."/>
            <person name="Delsuc F."/>
            <person name="Lehrach H."/>
            <person name="Reinhardt R."/>
            <person name="Weissenbach J."/>
            <person name="Roy S.W."/>
            <person name="Artiguenave F."/>
            <person name="Postlethwait J.H."/>
            <person name="Manak J.R."/>
            <person name="Thompson E.M."/>
            <person name="Jaillon O."/>
            <person name="Du Pasquier L."/>
            <person name="Boudinot P."/>
            <person name="Liberles D.A."/>
            <person name="Volff J.N."/>
            <person name="Philippe H."/>
            <person name="Lenhard B."/>
            <person name="Roest Crollius H."/>
            <person name="Wincker P."/>
            <person name="Chourrout D."/>
        </authorList>
    </citation>
    <scope>NUCLEOTIDE SEQUENCE [LARGE SCALE GENOMIC DNA]</scope>
</reference>
<dbReference type="SMART" id="SM00220">
    <property type="entry name" value="S_TKc"/>
    <property type="match status" value="1"/>
</dbReference>
<evidence type="ECO:0000313" key="3">
    <source>
        <dbReference type="Proteomes" id="UP000001307"/>
    </source>
</evidence>
<dbReference type="EMBL" id="FN653068">
    <property type="protein sequence ID" value="CBY10848.1"/>
    <property type="molecule type" value="Genomic_DNA"/>
</dbReference>
<feature type="domain" description="Protein kinase" evidence="1">
    <location>
        <begin position="354"/>
        <end position="624"/>
    </location>
</feature>
<dbReference type="Proteomes" id="UP000001307">
    <property type="component" value="Unassembled WGS sequence"/>
</dbReference>